<comment type="subcellular location">
    <subcellularLocation>
        <location evidence="1">Membrane</location>
        <topology evidence="1">Single-pass membrane protein</topology>
    </subcellularLocation>
</comment>
<evidence type="ECO:0000256" key="2">
    <source>
        <dbReference type="ARBA" id="ARBA00022692"/>
    </source>
</evidence>
<evidence type="ECO:0000256" key="6">
    <source>
        <dbReference type="SAM" id="Phobius"/>
    </source>
</evidence>
<accession>A0AA38YCR9</accession>
<dbReference type="Gene3D" id="2.40.70.10">
    <property type="entry name" value="Acid Proteases"/>
    <property type="match status" value="2"/>
</dbReference>
<dbReference type="InterPro" id="IPR021109">
    <property type="entry name" value="Peptidase_aspartic_dom_sf"/>
</dbReference>
<dbReference type="InterPro" id="IPR051694">
    <property type="entry name" value="Immunoregulatory_rcpt-like"/>
</dbReference>
<evidence type="ECO:0000313" key="8">
    <source>
        <dbReference type="Proteomes" id="UP001172681"/>
    </source>
</evidence>
<protein>
    <recommendedName>
        <fullName evidence="9">Peptidase A1 domain-containing protein</fullName>
    </recommendedName>
</protein>
<evidence type="ECO:0000256" key="5">
    <source>
        <dbReference type="SAM" id="MobiDB-lite"/>
    </source>
</evidence>
<dbReference type="PANTHER" id="PTHR15549">
    <property type="entry name" value="PAIRED IMMUNOGLOBULIN-LIKE TYPE 2 RECEPTOR"/>
    <property type="match status" value="1"/>
</dbReference>
<feature type="transmembrane region" description="Helical" evidence="6">
    <location>
        <begin position="402"/>
        <end position="427"/>
    </location>
</feature>
<organism evidence="7 8">
    <name type="scientific">Knufia peltigerae</name>
    <dbReference type="NCBI Taxonomy" id="1002370"/>
    <lineage>
        <taxon>Eukaryota</taxon>
        <taxon>Fungi</taxon>
        <taxon>Dikarya</taxon>
        <taxon>Ascomycota</taxon>
        <taxon>Pezizomycotina</taxon>
        <taxon>Eurotiomycetes</taxon>
        <taxon>Chaetothyriomycetidae</taxon>
        <taxon>Chaetothyriales</taxon>
        <taxon>Trichomeriaceae</taxon>
        <taxon>Knufia</taxon>
    </lineage>
</organism>
<feature type="region of interest" description="Disordered" evidence="5">
    <location>
        <begin position="462"/>
        <end position="558"/>
    </location>
</feature>
<feature type="compositionally biased region" description="Polar residues" evidence="5">
    <location>
        <begin position="545"/>
        <end position="558"/>
    </location>
</feature>
<keyword evidence="4 6" id="KW-0472">Membrane</keyword>
<keyword evidence="3 6" id="KW-1133">Transmembrane helix</keyword>
<gene>
    <name evidence="7" type="ORF">H2204_001712</name>
</gene>
<evidence type="ECO:0000256" key="1">
    <source>
        <dbReference type="ARBA" id="ARBA00004167"/>
    </source>
</evidence>
<dbReference type="Proteomes" id="UP001172681">
    <property type="component" value="Unassembled WGS sequence"/>
</dbReference>
<feature type="compositionally biased region" description="Polar residues" evidence="5">
    <location>
        <begin position="522"/>
        <end position="533"/>
    </location>
</feature>
<dbReference type="GO" id="GO:0071944">
    <property type="term" value="C:cell periphery"/>
    <property type="evidence" value="ECO:0007669"/>
    <property type="project" value="UniProtKB-ARBA"/>
</dbReference>
<dbReference type="GO" id="GO:0016020">
    <property type="term" value="C:membrane"/>
    <property type="evidence" value="ECO:0007669"/>
    <property type="project" value="UniProtKB-SubCell"/>
</dbReference>
<reference evidence="7" key="1">
    <citation type="submission" date="2022-10" db="EMBL/GenBank/DDBJ databases">
        <title>Culturing micro-colonial fungi from biological soil crusts in the Mojave desert and describing Neophaeococcomyces mojavensis, and introducing the new genera and species Taxawa tesnikishii.</title>
        <authorList>
            <person name="Kurbessoian T."/>
            <person name="Stajich J.E."/>
        </authorList>
    </citation>
    <scope>NUCLEOTIDE SEQUENCE</scope>
    <source>
        <strain evidence="7">TK_35</strain>
    </source>
</reference>
<proteinExistence type="predicted"/>
<dbReference type="EMBL" id="JAPDRN010000006">
    <property type="protein sequence ID" value="KAJ9644360.1"/>
    <property type="molecule type" value="Genomic_DNA"/>
</dbReference>
<keyword evidence="8" id="KW-1185">Reference proteome</keyword>
<evidence type="ECO:0008006" key="9">
    <source>
        <dbReference type="Google" id="ProtNLM"/>
    </source>
</evidence>
<dbReference type="SUPFAM" id="SSF50630">
    <property type="entry name" value="Acid proteases"/>
    <property type="match status" value="1"/>
</dbReference>
<keyword evidence="2 6" id="KW-0812">Transmembrane</keyword>
<dbReference type="AlphaFoldDB" id="A0AA38YCR9"/>
<comment type="caution">
    <text evidence="7">The sequence shown here is derived from an EMBL/GenBank/DDBJ whole genome shotgun (WGS) entry which is preliminary data.</text>
</comment>
<evidence type="ECO:0000313" key="7">
    <source>
        <dbReference type="EMBL" id="KAJ9644360.1"/>
    </source>
</evidence>
<name>A0AA38YCR9_9EURO</name>
<evidence type="ECO:0000256" key="4">
    <source>
        <dbReference type="ARBA" id="ARBA00023136"/>
    </source>
</evidence>
<evidence type="ECO:0000256" key="3">
    <source>
        <dbReference type="ARBA" id="ARBA00022989"/>
    </source>
</evidence>
<sequence>MTSITCQNDADPLFLPITYNNLSSDGLGASAWGIALDVGTPNQTFSLYPSILEITVLANTRHCTSKDDLACVATNGGLYDPRLSSTSVNQDLTTWDGTSAGMDSSIFIFYDDVVDVPQLNDTTIWGYPFVTDDGSLWGVSSLGIGPNSSFLQAAVDVGAAPSMSWGLWVGSLSIDEPQDGLLMVGAYDDARVAGDFFTDTSTPDCPVCLQIQDLSWVTDAGTVPLTNASTSNFQVSPNPISSSIEIPQESFAAFGAATNGTYDPTLETYTYPPSNPPAGNLSFTIKGGYKTSIPADELFRFPRQYDGDGELVIANDTYQRAFVYSYTNQDTSAAHYAYTWGLPFLTMNSLVLDVERQQFRLSEAIRQNFGSEGGVFPRKLYSGPSAVGTDEDKSGRGNGAPVGAIVGGVVGGVAGLTAIVVLVFYLWRRLRRRSLKNVTRQVQTTAGGAAPAAGYHDPHLSMCPSHPSQGSAAASYPPVSGYHLPAGGHTPSSFGHGQQQQQQQPTYHYTETARTAAIIQELPSSSEKPNGSSGRKVGGFRSQRARSSSDIGGSVSTF</sequence>